<keyword evidence="3" id="KW-1185">Reference proteome</keyword>
<sequence>MRKLIAFDQDTFDKLKQLGRDQMLSLQDLADEAFMDLLEKHGVPADLKDALRRSAAENGDGPGTRGNGTKTKARVKTRPRKRSKTSA</sequence>
<gene>
    <name evidence="2" type="ORF">HL667_33435</name>
</gene>
<protein>
    <submittedName>
        <fullName evidence="2">Uncharacterized protein</fullName>
    </submittedName>
</protein>
<reference evidence="2" key="1">
    <citation type="submission" date="2020-05" db="EMBL/GenBank/DDBJ databases">
        <title>Nod-independent and nitrogen-fixing Bradyrhizobium aeschynomene sp. nov. isolated from nodules of Aeschynomene indica.</title>
        <authorList>
            <person name="Zhang Z."/>
        </authorList>
    </citation>
    <scope>NUCLEOTIDE SEQUENCE</scope>
    <source>
        <strain evidence="2">83012</strain>
    </source>
</reference>
<organism evidence="2 3">
    <name type="scientific">Bradyrhizobium aeschynomenes</name>
    <dbReference type="NCBI Taxonomy" id="2734909"/>
    <lineage>
        <taxon>Bacteria</taxon>
        <taxon>Pseudomonadati</taxon>
        <taxon>Pseudomonadota</taxon>
        <taxon>Alphaproteobacteria</taxon>
        <taxon>Hyphomicrobiales</taxon>
        <taxon>Nitrobacteraceae</taxon>
        <taxon>Bradyrhizobium</taxon>
    </lineage>
</organism>
<proteinExistence type="predicted"/>
<name>A0ABX2CR89_9BRAD</name>
<evidence type="ECO:0000313" key="2">
    <source>
        <dbReference type="EMBL" id="NPU69935.1"/>
    </source>
</evidence>
<accession>A0ABX2CR89</accession>
<evidence type="ECO:0000256" key="1">
    <source>
        <dbReference type="SAM" id="MobiDB-lite"/>
    </source>
</evidence>
<comment type="caution">
    <text evidence="2">The sequence shown here is derived from an EMBL/GenBank/DDBJ whole genome shotgun (WGS) entry which is preliminary data.</text>
</comment>
<feature type="compositionally biased region" description="Basic residues" evidence="1">
    <location>
        <begin position="71"/>
        <end position="87"/>
    </location>
</feature>
<evidence type="ECO:0000313" key="3">
    <source>
        <dbReference type="Proteomes" id="UP000886476"/>
    </source>
</evidence>
<dbReference type="EMBL" id="JABFDN010000027">
    <property type="protein sequence ID" value="NPU69935.1"/>
    <property type="molecule type" value="Genomic_DNA"/>
</dbReference>
<dbReference type="Proteomes" id="UP000886476">
    <property type="component" value="Unassembled WGS sequence"/>
</dbReference>
<feature type="region of interest" description="Disordered" evidence="1">
    <location>
        <begin position="51"/>
        <end position="87"/>
    </location>
</feature>